<keyword evidence="4" id="KW-1185">Reference proteome</keyword>
<dbReference type="EMBL" id="JH767476">
    <property type="protein sequence ID" value="EQC24693.1"/>
    <property type="molecule type" value="Genomic_DNA"/>
</dbReference>
<dbReference type="OrthoDB" id="10583463at2759"/>
<sequence length="150" mass="15545">MFTRISLLLALAASATSTISTGTCSWGSKNAVSSVIVQANCNAGDSDSETISLPGKTTVALTMTLKSPVGGSYTNATSFAAKVKVFGTKKISSKNGDGPYHVPKANDEYAGWNRRTTDAANDGASSGYDADNAYESNNDYFDNGGYGADK</sequence>
<proteinExistence type="predicted"/>
<name>T0QY52_SAPDV</name>
<evidence type="ECO:0000313" key="3">
    <source>
        <dbReference type="EMBL" id="EQC24693.1"/>
    </source>
</evidence>
<evidence type="ECO:0000256" key="1">
    <source>
        <dbReference type="SAM" id="MobiDB-lite"/>
    </source>
</evidence>
<dbReference type="AlphaFoldDB" id="T0QY52"/>
<evidence type="ECO:0000256" key="2">
    <source>
        <dbReference type="SAM" id="SignalP"/>
    </source>
</evidence>
<dbReference type="InParanoid" id="T0QY52"/>
<evidence type="ECO:0000313" key="4">
    <source>
        <dbReference type="Proteomes" id="UP000030762"/>
    </source>
</evidence>
<dbReference type="GeneID" id="19958142"/>
<dbReference type="RefSeq" id="XP_008621879.1">
    <property type="nucleotide sequence ID" value="XM_008623657.1"/>
</dbReference>
<feature type="region of interest" description="Disordered" evidence="1">
    <location>
        <begin position="116"/>
        <end position="150"/>
    </location>
</feature>
<dbReference type="VEuPathDB" id="FungiDB:SDRG_17415"/>
<feature type="signal peptide" evidence="2">
    <location>
        <begin position="1"/>
        <end position="17"/>
    </location>
</feature>
<dbReference type="Proteomes" id="UP000030762">
    <property type="component" value="Unassembled WGS sequence"/>
</dbReference>
<reference evidence="3 4" key="1">
    <citation type="submission" date="2012-04" db="EMBL/GenBank/DDBJ databases">
        <title>The Genome Sequence of Saprolegnia declina VS20.</title>
        <authorList>
            <consortium name="The Broad Institute Genome Sequencing Platform"/>
            <person name="Russ C."/>
            <person name="Nusbaum C."/>
            <person name="Tyler B."/>
            <person name="van West P."/>
            <person name="Dieguez-Uribeondo J."/>
            <person name="de Bruijn I."/>
            <person name="Tripathy S."/>
            <person name="Jiang R."/>
            <person name="Young S.K."/>
            <person name="Zeng Q."/>
            <person name="Gargeya S."/>
            <person name="Fitzgerald M."/>
            <person name="Haas B."/>
            <person name="Abouelleil A."/>
            <person name="Alvarado L."/>
            <person name="Arachchi H.M."/>
            <person name="Berlin A."/>
            <person name="Chapman S.B."/>
            <person name="Goldberg J."/>
            <person name="Griggs A."/>
            <person name="Gujja S."/>
            <person name="Hansen M."/>
            <person name="Howarth C."/>
            <person name="Imamovic A."/>
            <person name="Larimer J."/>
            <person name="McCowen C."/>
            <person name="Montmayeur A."/>
            <person name="Murphy C."/>
            <person name="Neiman D."/>
            <person name="Pearson M."/>
            <person name="Priest M."/>
            <person name="Roberts A."/>
            <person name="Saif S."/>
            <person name="Shea T."/>
            <person name="Sisk P."/>
            <person name="Sykes S."/>
            <person name="Wortman J."/>
            <person name="Nusbaum C."/>
            <person name="Birren B."/>
        </authorList>
    </citation>
    <scope>NUCLEOTIDE SEQUENCE [LARGE SCALE GENOMIC DNA]</scope>
    <source>
        <strain evidence="3 4">VS20</strain>
    </source>
</reference>
<accession>T0QY52</accession>
<organism evidence="3 4">
    <name type="scientific">Saprolegnia diclina (strain VS20)</name>
    <dbReference type="NCBI Taxonomy" id="1156394"/>
    <lineage>
        <taxon>Eukaryota</taxon>
        <taxon>Sar</taxon>
        <taxon>Stramenopiles</taxon>
        <taxon>Oomycota</taxon>
        <taxon>Saprolegniomycetes</taxon>
        <taxon>Saprolegniales</taxon>
        <taxon>Saprolegniaceae</taxon>
        <taxon>Saprolegnia</taxon>
    </lineage>
</organism>
<gene>
    <name evidence="3" type="ORF">SDRG_17415</name>
</gene>
<keyword evidence="2" id="KW-0732">Signal</keyword>
<protein>
    <submittedName>
        <fullName evidence="3">Uncharacterized protein</fullName>
    </submittedName>
</protein>
<feature type="non-terminal residue" evidence="3">
    <location>
        <position position="150"/>
    </location>
</feature>
<feature type="chain" id="PRO_5004583614" evidence="2">
    <location>
        <begin position="18"/>
        <end position="150"/>
    </location>
</feature>